<dbReference type="EMBL" id="CP058559">
    <property type="protein sequence ID" value="QNO13828.1"/>
    <property type="molecule type" value="Genomic_DNA"/>
</dbReference>
<dbReference type="KEGG" id="acae:HYG86_02695"/>
<dbReference type="InterPro" id="IPR008490">
    <property type="entry name" value="Transposase_InsH_N"/>
</dbReference>
<dbReference type="PANTHER" id="PTHR33408:SF2">
    <property type="entry name" value="TRANSPOSASE DDE DOMAIN-CONTAINING PROTEIN"/>
    <property type="match status" value="1"/>
</dbReference>
<dbReference type="Pfam" id="PF13751">
    <property type="entry name" value="DDE_Tnp_1_6"/>
    <property type="match status" value="1"/>
</dbReference>
<dbReference type="InterPro" id="IPR047629">
    <property type="entry name" value="IS1182_transpos"/>
</dbReference>
<evidence type="ECO:0000313" key="7">
    <source>
        <dbReference type="Proteomes" id="UP000516160"/>
    </source>
</evidence>
<feature type="domain" description="Transposase InsH N-terminal" evidence="2">
    <location>
        <begin position="19"/>
        <end position="111"/>
    </location>
</feature>
<evidence type="ECO:0000313" key="6">
    <source>
        <dbReference type="EMBL" id="QNO14231.1"/>
    </source>
</evidence>
<keyword evidence="1" id="KW-0175">Coiled coil</keyword>
<proteinExistence type="predicted"/>
<accession>A0A7G9W566</accession>
<dbReference type="Proteomes" id="UP000516160">
    <property type="component" value="Chromosome"/>
</dbReference>
<dbReference type="RefSeq" id="WP_213167408.1">
    <property type="nucleotide sequence ID" value="NZ_CP058559.1"/>
</dbReference>
<feature type="domain" description="Transposase DDE" evidence="3">
    <location>
        <begin position="360"/>
        <end position="479"/>
    </location>
</feature>
<evidence type="ECO:0000313" key="5">
    <source>
        <dbReference type="EMBL" id="QNO13828.1"/>
    </source>
</evidence>
<protein>
    <submittedName>
        <fullName evidence="5">IS1182 family transposase</fullName>
    </submittedName>
</protein>
<dbReference type="KEGG" id="acae:HYG86_03140"/>
<reference evidence="5 7" key="1">
    <citation type="submission" date="2020-07" db="EMBL/GenBank/DDBJ databases">
        <title>Alkalicella. sp. LB2 genome.</title>
        <authorList>
            <person name="Postec A."/>
            <person name="Quemeneur M."/>
        </authorList>
    </citation>
    <scope>NUCLEOTIDE SEQUENCE [LARGE SCALE GENOMIC DNA]</scope>
    <source>
        <strain evidence="5 7">LB2</strain>
    </source>
</reference>
<gene>
    <name evidence="4" type="ORF">HYG86_02695</name>
    <name evidence="5" type="ORF">HYG86_03140</name>
    <name evidence="6" type="ORF">HYG86_05315</name>
</gene>
<dbReference type="EMBL" id="CP058559">
    <property type="protein sequence ID" value="QNO14231.1"/>
    <property type="molecule type" value="Genomic_DNA"/>
</dbReference>
<feature type="coiled-coil region" evidence="1">
    <location>
        <begin position="165"/>
        <end position="225"/>
    </location>
</feature>
<dbReference type="EMBL" id="CP058559">
    <property type="protein sequence ID" value="QNO13743.1"/>
    <property type="molecule type" value="Genomic_DNA"/>
</dbReference>
<dbReference type="Pfam" id="PF05598">
    <property type="entry name" value="DUF772"/>
    <property type="match status" value="1"/>
</dbReference>
<sequence length="496" mass="57386">MNFVQGADRSQITMFPEAIDDYIDDNNSVIVIDVYVDSLDMKSLGFKKTTPNDMGRPMYSPQLMLKIYLYGYLNKIRSTRRLETETKRNLEMMWLTKKLSPDHKTISRFRKDNPKALKKVFRDFVKLCSRLGLYGKELISVDGSRFSGVNSKDNNFNDSKLKDRIKRLDIKIDQYLKELDNNDKKEDTTDNPKSAEEISEIIKELKSRKEKYEQMKKHLEETEETQVSLVDPDTRRLTKNGETKIGYNVQTAVDSKNKMIAEFDVTNSINDFGHLSVTSQKAKEILEVDTIKTTADKGYNSATDIAECLMNGIEPHVCMEEDEITICLEILGEAKDVDQIIEPHVNGRFVYLKKRNIALCPMGKIFYPSSYSKNKKEARFCNRKECRKCQNKCTASEYKDFGKKMKKQEFTKEYNDNNLRIKQVRVKNDPAITRQRKEIVEHPYGTIKRAMDSEYCLMRGMNNVVGEFSLSFLAYNLKRAVNILGCRGLIQAITNT</sequence>
<dbReference type="AlphaFoldDB" id="A0A7G9W566"/>
<dbReference type="KEGG" id="acae:HYG86_05315"/>
<evidence type="ECO:0000256" key="1">
    <source>
        <dbReference type="SAM" id="Coils"/>
    </source>
</evidence>
<dbReference type="NCBIfam" id="NF033551">
    <property type="entry name" value="transpos_IS1182"/>
    <property type="match status" value="1"/>
</dbReference>
<evidence type="ECO:0000313" key="4">
    <source>
        <dbReference type="EMBL" id="QNO13743.1"/>
    </source>
</evidence>
<name>A0A7G9W566_ALKCA</name>
<dbReference type="InterPro" id="IPR025668">
    <property type="entry name" value="Tnp_DDE_dom"/>
</dbReference>
<evidence type="ECO:0000259" key="2">
    <source>
        <dbReference type="Pfam" id="PF05598"/>
    </source>
</evidence>
<dbReference type="PANTHER" id="PTHR33408">
    <property type="entry name" value="TRANSPOSASE"/>
    <property type="match status" value="1"/>
</dbReference>
<evidence type="ECO:0000259" key="3">
    <source>
        <dbReference type="Pfam" id="PF13751"/>
    </source>
</evidence>
<organism evidence="5 7">
    <name type="scientific">Alkalicella caledoniensis</name>
    <dbReference type="NCBI Taxonomy" id="2731377"/>
    <lineage>
        <taxon>Bacteria</taxon>
        <taxon>Bacillati</taxon>
        <taxon>Bacillota</taxon>
        <taxon>Clostridia</taxon>
        <taxon>Eubacteriales</taxon>
        <taxon>Proteinivoracaceae</taxon>
        <taxon>Alkalicella</taxon>
    </lineage>
</organism>
<keyword evidence="7" id="KW-1185">Reference proteome</keyword>